<evidence type="ECO:0000313" key="2">
    <source>
        <dbReference type="Proteomes" id="UP000799118"/>
    </source>
</evidence>
<dbReference type="Proteomes" id="UP000799118">
    <property type="component" value="Unassembled WGS sequence"/>
</dbReference>
<gene>
    <name evidence="1" type="ORF">BT96DRAFT_912169</name>
</gene>
<keyword evidence="2" id="KW-1185">Reference proteome</keyword>
<evidence type="ECO:0000313" key="1">
    <source>
        <dbReference type="EMBL" id="KAE9410667.1"/>
    </source>
</evidence>
<organism evidence="1 2">
    <name type="scientific">Gymnopus androsaceus JB14</name>
    <dbReference type="NCBI Taxonomy" id="1447944"/>
    <lineage>
        <taxon>Eukaryota</taxon>
        <taxon>Fungi</taxon>
        <taxon>Dikarya</taxon>
        <taxon>Basidiomycota</taxon>
        <taxon>Agaricomycotina</taxon>
        <taxon>Agaricomycetes</taxon>
        <taxon>Agaricomycetidae</taxon>
        <taxon>Agaricales</taxon>
        <taxon>Marasmiineae</taxon>
        <taxon>Omphalotaceae</taxon>
        <taxon>Gymnopus</taxon>
    </lineage>
</organism>
<protein>
    <submittedName>
        <fullName evidence="1">Uncharacterized protein</fullName>
    </submittedName>
</protein>
<dbReference type="EMBL" id="ML769384">
    <property type="protein sequence ID" value="KAE9410667.1"/>
    <property type="molecule type" value="Genomic_DNA"/>
</dbReference>
<accession>A0A6A4IQ13</accession>
<sequence length="52" mass="6002">MAPEPQREDPAEPIIQVTQLHDHDQSYSGDEFDSGIDCDDDEEFRLWKAPEV</sequence>
<reference evidence="1" key="1">
    <citation type="journal article" date="2019" name="Environ. Microbiol.">
        <title>Fungal ecological strategies reflected in gene transcription - a case study of two litter decomposers.</title>
        <authorList>
            <person name="Barbi F."/>
            <person name="Kohler A."/>
            <person name="Barry K."/>
            <person name="Baskaran P."/>
            <person name="Daum C."/>
            <person name="Fauchery L."/>
            <person name="Ihrmark K."/>
            <person name="Kuo A."/>
            <person name="LaButti K."/>
            <person name="Lipzen A."/>
            <person name="Morin E."/>
            <person name="Grigoriev I.V."/>
            <person name="Henrissat B."/>
            <person name="Lindahl B."/>
            <person name="Martin F."/>
        </authorList>
    </citation>
    <scope>NUCLEOTIDE SEQUENCE</scope>
    <source>
        <strain evidence="1">JB14</strain>
    </source>
</reference>
<dbReference type="AlphaFoldDB" id="A0A6A4IQ13"/>
<proteinExistence type="predicted"/>
<name>A0A6A4IQ13_9AGAR</name>